<reference evidence="2 3" key="1">
    <citation type="journal article" date="2015" name="Proc. Natl. Acad. Sci. U.S.A.">
        <title>The resurrection genome of Boea hygrometrica: A blueprint for survival of dehydration.</title>
        <authorList>
            <person name="Xiao L."/>
            <person name="Yang G."/>
            <person name="Zhang L."/>
            <person name="Yang X."/>
            <person name="Zhao S."/>
            <person name="Ji Z."/>
            <person name="Zhou Q."/>
            <person name="Hu M."/>
            <person name="Wang Y."/>
            <person name="Chen M."/>
            <person name="Xu Y."/>
            <person name="Jin H."/>
            <person name="Xiao X."/>
            <person name="Hu G."/>
            <person name="Bao F."/>
            <person name="Hu Y."/>
            <person name="Wan P."/>
            <person name="Li L."/>
            <person name="Deng X."/>
            <person name="Kuang T."/>
            <person name="Xiang C."/>
            <person name="Zhu J.K."/>
            <person name="Oliver M.J."/>
            <person name="He Y."/>
        </authorList>
    </citation>
    <scope>NUCLEOTIDE SEQUENCE [LARGE SCALE GENOMIC DNA]</scope>
    <source>
        <strain evidence="3">cv. XS01</strain>
    </source>
</reference>
<dbReference type="Proteomes" id="UP000250235">
    <property type="component" value="Unassembled WGS sequence"/>
</dbReference>
<gene>
    <name evidence="2" type="ORF">F511_16781</name>
</gene>
<organism evidence="2 3">
    <name type="scientific">Dorcoceras hygrometricum</name>
    <dbReference type="NCBI Taxonomy" id="472368"/>
    <lineage>
        <taxon>Eukaryota</taxon>
        <taxon>Viridiplantae</taxon>
        <taxon>Streptophyta</taxon>
        <taxon>Embryophyta</taxon>
        <taxon>Tracheophyta</taxon>
        <taxon>Spermatophyta</taxon>
        <taxon>Magnoliopsida</taxon>
        <taxon>eudicotyledons</taxon>
        <taxon>Gunneridae</taxon>
        <taxon>Pentapetalae</taxon>
        <taxon>asterids</taxon>
        <taxon>lamiids</taxon>
        <taxon>Lamiales</taxon>
        <taxon>Gesneriaceae</taxon>
        <taxon>Didymocarpoideae</taxon>
        <taxon>Trichosporeae</taxon>
        <taxon>Loxocarpinae</taxon>
        <taxon>Dorcoceras</taxon>
    </lineage>
</organism>
<keyword evidence="3" id="KW-1185">Reference proteome</keyword>
<proteinExistence type="predicted"/>
<accession>A0A2Z7C3A1</accession>
<evidence type="ECO:0000256" key="1">
    <source>
        <dbReference type="SAM" id="MobiDB-lite"/>
    </source>
</evidence>
<feature type="compositionally biased region" description="Gly residues" evidence="1">
    <location>
        <begin position="553"/>
        <end position="565"/>
    </location>
</feature>
<sequence length="603" mass="67020">MADQTSDDDVFDFSNIEFTREDLVSALNDMVKEYRKLSHRFEEVKAENADFVGSGSRFPGAQQKFKNCPEKRSIHQVNSINHTYDVYRMLPCWRLGAWLQPNSQGIWLFKYITDSSCKNQLVMVSVQYGPFNTYIPIRSTTIGKSRVARDPITMHTSWRSNNDIASVTRQTHLPKTHPALWPEIYYTIISSDSIGYPRMKASGESSTTKHRLLHASGPHPITPPNDPNVIHDPCESVRYDDQISELLNKKGKDGIGYDRPESSKSGWLKNRLDKEKAKDGSKSFAQNQQRRGCKKIILISGTLSFVTLSAMASSLVSNTNQVHFASVLAMDNSEMVAMFEALMASGLNGFLGCMSDIFETTLIDFYEKTSLPMEGLIDISEVPKDLIFDARTEFSLTGEQLTTSYKKRESKIEYRLLSDIVAKSITVKAGSFDVVTHERFLLITASFGDLELGDSMEFPPLKILTAKTVGRYMAINDKISIDNVEGLAGKSRVKKTPQDFRAQAQENYNNLSSQLGELVAYINRGNDKKGEESSSRRPQSPPDDLNRPSGGNSSRGGGGGGSGGSGRRDDRKGSSTKKGSGSSGAGGPYKKNAEWWLYGKNQF</sequence>
<protein>
    <submittedName>
        <fullName evidence="2">Uncharacterized protein</fullName>
    </submittedName>
</protein>
<dbReference type="AlphaFoldDB" id="A0A2Z7C3A1"/>
<feature type="region of interest" description="Disordered" evidence="1">
    <location>
        <begin position="250"/>
        <end position="272"/>
    </location>
</feature>
<dbReference type="EMBL" id="KQ999522">
    <property type="protein sequence ID" value="KZV41322.1"/>
    <property type="molecule type" value="Genomic_DNA"/>
</dbReference>
<evidence type="ECO:0000313" key="2">
    <source>
        <dbReference type="EMBL" id="KZV41322.1"/>
    </source>
</evidence>
<feature type="region of interest" description="Disordered" evidence="1">
    <location>
        <begin position="526"/>
        <end position="603"/>
    </location>
</feature>
<name>A0A2Z7C3A1_9LAMI</name>
<evidence type="ECO:0000313" key="3">
    <source>
        <dbReference type="Proteomes" id="UP000250235"/>
    </source>
</evidence>
<feature type="compositionally biased region" description="Basic and acidic residues" evidence="1">
    <location>
        <begin position="250"/>
        <end position="262"/>
    </location>
</feature>
<feature type="compositionally biased region" description="Basic and acidic residues" evidence="1">
    <location>
        <begin position="526"/>
        <end position="535"/>
    </location>
</feature>
<dbReference type="OrthoDB" id="1839301at2759"/>